<dbReference type="AlphaFoldDB" id="A0A7K7WVW6"/>
<gene>
    <name evidence="1" type="primary">Lin37</name>
    <name evidence="1" type="ORF">NOTJUL_R14495</name>
</gene>
<proteinExistence type="predicted"/>
<feature type="non-terminal residue" evidence="1">
    <location>
        <position position="55"/>
    </location>
</feature>
<dbReference type="PANTHER" id="PTHR31336:SF3">
    <property type="entry name" value="PROTEIN LIN-37 HOMOLOG"/>
    <property type="match status" value="1"/>
</dbReference>
<feature type="non-terminal residue" evidence="1">
    <location>
        <position position="1"/>
    </location>
</feature>
<sequence length="55" mass="6858">ASWQPPDPAPSMSSLIYKNMERWKRVRQRWKEASQRNQQRYAESMRVLRDMYERQ</sequence>
<dbReference type="OrthoDB" id="6287771at2759"/>
<dbReference type="EMBL" id="VZSV01000840">
    <property type="protein sequence ID" value="NXA57525.1"/>
    <property type="molecule type" value="Genomic_DNA"/>
</dbReference>
<dbReference type="InterPro" id="IPR036910">
    <property type="entry name" value="HMG_box_dom_sf"/>
</dbReference>
<dbReference type="GO" id="GO:0031523">
    <property type="term" value="C:Myb complex"/>
    <property type="evidence" value="ECO:0007669"/>
    <property type="project" value="TreeGrafter"/>
</dbReference>
<dbReference type="SUPFAM" id="SSF47095">
    <property type="entry name" value="HMG-box"/>
    <property type="match status" value="1"/>
</dbReference>
<comment type="caution">
    <text evidence="1">The sequence shown here is derived from an EMBL/GenBank/DDBJ whole genome shotgun (WGS) entry which is preliminary data.</text>
</comment>
<dbReference type="Pfam" id="PF15306">
    <property type="entry name" value="LIN37"/>
    <property type="match status" value="1"/>
</dbReference>
<keyword evidence="2" id="KW-1185">Reference proteome</keyword>
<dbReference type="Proteomes" id="UP000531559">
    <property type="component" value="Unassembled WGS sequence"/>
</dbReference>
<evidence type="ECO:0000313" key="1">
    <source>
        <dbReference type="EMBL" id="NXA57525.1"/>
    </source>
</evidence>
<dbReference type="PANTHER" id="PTHR31336">
    <property type="entry name" value="LIN37 HOMOLOG"/>
    <property type="match status" value="1"/>
</dbReference>
<reference evidence="1 2" key="1">
    <citation type="submission" date="2019-09" db="EMBL/GenBank/DDBJ databases">
        <title>Bird 10,000 Genomes (B10K) Project - Family phase.</title>
        <authorList>
            <person name="Zhang G."/>
        </authorList>
    </citation>
    <scope>NUCLEOTIDE SEQUENCE [LARGE SCALE GENOMIC DNA]</scope>
    <source>
        <strain evidence="1">B10K-MSB-01</strain>
    </source>
</reference>
<dbReference type="GO" id="GO:0017053">
    <property type="term" value="C:transcription repressor complex"/>
    <property type="evidence" value="ECO:0007669"/>
    <property type="project" value="InterPro"/>
</dbReference>
<name>A0A7K7WVW6_9AVES</name>
<dbReference type="GO" id="GO:0000122">
    <property type="term" value="P:negative regulation of transcription by RNA polymerase II"/>
    <property type="evidence" value="ECO:0007669"/>
    <property type="project" value="TreeGrafter"/>
</dbReference>
<dbReference type="InterPro" id="IPR028226">
    <property type="entry name" value="LIN37"/>
</dbReference>
<protein>
    <submittedName>
        <fullName evidence="1">LIN37 protein</fullName>
    </submittedName>
</protein>
<evidence type="ECO:0000313" key="2">
    <source>
        <dbReference type="Proteomes" id="UP000531559"/>
    </source>
</evidence>
<accession>A0A7K7WVW6</accession>
<organism evidence="1 2">
    <name type="scientific">Nothocercus julius</name>
    <dbReference type="NCBI Taxonomy" id="2585813"/>
    <lineage>
        <taxon>Eukaryota</taxon>
        <taxon>Metazoa</taxon>
        <taxon>Chordata</taxon>
        <taxon>Craniata</taxon>
        <taxon>Vertebrata</taxon>
        <taxon>Euteleostomi</taxon>
        <taxon>Archelosauria</taxon>
        <taxon>Archosauria</taxon>
        <taxon>Dinosauria</taxon>
        <taxon>Saurischia</taxon>
        <taxon>Theropoda</taxon>
        <taxon>Coelurosauria</taxon>
        <taxon>Aves</taxon>
        <taxon>Palaeognathae</taxon>
        <taxon>Tinamiformes</taxon>
        <taxon>Tinamidae</taxon>
        <taxon>Nothocercus</taxon>
    </lineage>
</organism>